<evidence type="ECO:0000256" key="1">
    <source>
        <dbReference type="ARBA" id="ARBA00022553"/>
    </source>
</evidence>
<gene>
    <name evidence="5" type="ORF">SAMN02746041_00041</name>
</gene>
<proteinExistence type="predicted"/>
<evidence type="ECO:0000313" key="6">
    <source>
        <dbReference type="Proteomes" id="UP000192783"/>
    </source>
</evidence>
<dbReference type="SMART" id="SM00448">
    <property type="entry name" value="REC"/>
    <property type="match status" value="1"/>
</dbReference>
<dbReference type="AlphaFoldDB" id="A0A1W1WYS0"/>
<dbReference type="Proteomes" id="UP000192783">
    <property type="component" value="Unassembled WGS sequence"/>
</dbReference>
<evidence type="ECO:0000313" key="5">
    <source>
        <dbReference type="EMBL" id="SMC16271.1"/>
    </source>
</evidence>
<dbReference type="STRING" id="1121390.SAMN02746041_00041"/>
<dbReference type="Gene3D" id="3.40.50.2300">
    <property type="match status" value="1"/>
</dbReference>
<dbReference type="PANTHER" id="PTHR44591:SF14">
    <property type="entry name" value="PROTEIN PILG"/>
    <property type="match status" value="1"/>
</dbReference>
<evidence type="ECO:0000256" key="3">
    <source>
        <dbReference type="PROSITE-ProRule" id="PRU00169"/>
    </source>
</evidence>
<sequence length="145" mass="15857">MDAGNEARKAATPDPRPPLDRCRVLLVDDEPSLLEIGCQLLSLEGIQTFTAANGEEALEILHSMEPLPHGVILDLNMPGMGGIQCLQKMRATWPDLPVIVSTGYLDGEERSRLLDLGAFDVVEKPYRLQSMVNILRRALPGKPGT</sequence>
<keyword evidence="6" id="KW-1185">Reference proteome</keyword>
<name>A0A1W1WYS0_9BACT</name>
<dbReference type="PANTHER" id="PTHR44591">
    <property type="entry name" value="STRESS RESPONSE REGULATOR PROTEIN 1"/>
    <property type="match status" value="1"/>
</dbReference>
<dbReference type="InterPro" id="IPR050595">
    <property type="entry name" value="Bact_response_regulator"/>
</dbReference>
<evidence type="ECO:0000256" key="2">
    <source>
        <dbReference type="ARBA" id="ARBA00023012"/>
    </source>
</evidence>
<dbReference type="InterPro" id="IPR001789">
    <property type="entry name" value="Sig_transdc_resp-reg_receiver"/>
</dbReference>
<dbReference type="PROSITE" id="PS50110">
    <property type="entry name" value="RESPONSE_REGULATORY"/>
    <property type="match status" value="1"/>
</dbReference>
<dbReference type="EMBL" id="FWXF01000001">
    <property type="protein sequence ID" value="SMC16271.1"/>
    <property type="molecule type" value="Genomic_DNA"/>
</dbReference>
<protein>
    <submittedName>
        <fullName evidence="5">Response regulator receiver domain-containing protein</fullName>
    </submittedName>
</protein>
<organism evidence="5 6">
    <name type="scientific">Desulfacinum hydrothermale DSM 13146</name>
    <dbReference type="NCBI Taxonomy" id="1121390"/>
    <lineage>
        <taxon>Bacteria</taxon>
        <taxon>Pseudomonadati</taxon>
        <taxon>Thermodesulfobacteriota</taxon>
        <taxon>Syntrophobacteria</taxon>
        <taxon>Syntrophobacterales</taxon>
        <taxon>Syntrophobacteraceae</taxon>
        <taxon>Desulfacinum</taxon>
    </lineage>
</organism>
<evidence type="ECO:0000259" key="4">
    <source>
        <dbReference type="PROSITE" id="PS50110"/>
    </source>
</evidence>
<feature type="modified residue" description="4-aspartylphosphate" evidence="3">
    <location>
        <position position="74"/>
    </location>
</feature>
<dbReference type="InterPro" id="IPR011006">
    <property type="entry name" value="CheY-like_superfamily"/>
</dbReference>
<accession>A0A1W1WYS0</accession>
<dbReference type="Pfam" id="PF00072">
    <property type="entry name" value="Response_reg"/>
    <property type="match status" value="1"/>
</dbReference>
<dbReference type="GO" id="GO:0000160">
    <property type="term" value="P:phosphorelay signal transduction system"/>
    <property type="evidence" value="ECO:0007669"/>
    <property type="project" value="UniProtKB-KW"/>
</dbReference>
<keyword evidence="2" id="KW-0902">Two-component regulatory system</keyword>
<dbReference type="SUPFAM" id="SSF52172">
    <property type="entry name" value="CheY-like"/>
    <property type="match status" value="1"/>
</dbReference>
<reference evidence="5 6" key="1">
    <citation type="submission" date="2017-04" db="EMBL/GenBank/DDBJ databases">
        <authorList>
            <person name="Afonso C.L."/>
            <person name="Miller P.J."/>
            <person name="Scott M.A."/>
            <person name="Spackman E."/>
            <person name="Goraichik I."/>
            <person name="Dimitrov K.M."/>
            <person name="Suarez D.L."/>
            <person name="Swayne D.E."/>
        </authorList>
    </citation>
    <scope>NUCLEOTIDE SEQUENCE [LARGE SCALE GENOMIC DNA]</scope>
    <source>
        <strain evidence="5 6">DSM 13146</strain>
    </source>
</reference>
<keyword evidence="1 3" id="KW-0597">Phosphoprotein</keyword>
<dbReference type="RefSeq" id="WP_170920229.1">
    <property type="nucleotide sequence ID" value="NZ_FWXF01000001.1"/>
</dbReference>
<feature type="domain" description="Response regulatory" evidence="4">
    <location>
        <begin position="23"/>
        <end position="139"/>
    </location>
</feature>